<organism evidence="4 5">
    <name type="scientific">Hucho hucho</name>
    <name type="common">huchen</name>
    <dbReference type="NCBI Taxonomy" id="62062"/>
    <lineage>
        <taxon>Eukaryota</taxon>
        <taxon>Metazoa</taxon>
        <taxon>Chordata</taxon>
        <taxon>Craniata</taxon>
        <taxon>Vertebrata</taxon>
        <taxon>Euteleostomi</taxon>
        <taxon>Actinopterygii</taxon>
        <taxon>Neopterygii</taxon>
        <taxon>Teleostei</taxon>
        <taxon>Protacanthopterygii</taxon>
        <taxon>Salmoniformes</taxon>
        <taxon>Salmonidae</taxon>
        <taxon>Salmoninae</taxon>
        <taxon>Hucho</taxon>
    </lineage>
</organism>
<dbReference type="GO" id="GO:0005524">
    <property type="term" value="F:ATP binding"/>
    <property type="evidence" value="ECO:0007669"/>
    <property type="project" value="InterPro"/>
</dbReference>
<keyword evidence="5" id="KW-1185">Reference proteome</keyword>
<evidence type="ECO:0000256" key="3">
    <source>
        <dbReference type="ARBA" id="ARBA00023136"/>
    </source>
</evidence>
<reference evidence="4" key="3">
    <citation type="submission" date="2025-09" db="UniProtKB">
        <authorList>
            <consortium name="Ensembl"/>
        </authorList>
    </citation>
    <scope>IDENTIFICATION</scope>
</reference>
<dbReference type="Ensembl" id="ENSHHUT00000079385.1">
    <property type="protein sequence ID" value="ENSHHUP00000076887.1"/>
    <property type="gene ID" value="ENSHHUG00000044938.1"/>
</dbReference>
<keyword evidence="3" id="KW-0472">Membrane</keyword>
<dbReference type="GeneTree" id="ENSGT00940000166545"/>
<sequence length="94" mass="10508">MATLALVNESEAVVQEALDKHSEEAKEPAPVARILKYNTSKRPYTLLGSMGAAINGSVNPIYAILFRQIFGVRGYRLCTFQAYVYNVVSYYLGW</sequence>
<accession>A0A4W5QL98</accession>
<dbReference type="GO" id="GO:0016020">
    <property type="term" value="C:membrane"/>
    <property type="evidence" value="ECO:0007669"/>
    <property type="project" value="InterPro"/>
</dbReference>
<reference evidence="4" key="2">
    <citation type="submission" date="2025-08" db="UniProtKB">
        <authorList>
            <consortium name="Ensembl"/>
        </authorList>
    </citation>
    <scope>IDENTIFICATION</scope>
</reference>
<protein>
    <submittedName>
        <fullName evidence="4">ATP-binding cassette, sub-family B (MDR/TAP), member 11a</fullName>
    </submittedName>
</protein>
<reference evidence="5" key="1">
    <citation type="submission" date="2018-06" db="EMBL/GenBank/DDBJ databases">
        <title>Genome assembly of Danube salmon.</title>
        <authorList>
            <person name="Macqueen D.J."/>
            <person name="Gundappa M.K."/>
        </authorList>
    </citation>
    <scope>NUCLEOTIDE SEQUENCE [LARGE SCALE GENOMIC DNA]</scope>
</reference>
<dbReference type="InterPro" id="IPR036640">
    <property type="entry name" value="ABC1_TM_sf"/>
</dbReference>
<dbReference type="AlphaFoldDB" id="A0A4W5QL98"/>
<keyword evidence="2" id="KW-1133">Transmembrane helix</keyword>
<evidence type="ECO:0000256" key="2">
    <source>
        <dbReference type="ARBA" id="ARBA00022989"/>
    </source>
</evidence>
<evidence type="ECO:0000256" key="1">
    <source>
        <dbReference type="ARBA" id="ARBA00022692"/>
    </source>
</evidence>
<evidence type="ECO:0000313" key="4">
    <source>
        <dbReference type="Ensembl" id="ENSHHUP00000076887.1"/>
    </source>
</evidence>
<dbReference type="Gene3D" id="1.20.1560.10">
    <property type="entry name" value="ABC transporter type 1, transmembrane domain"/>
    <property type="match status" value="1"/>
</dbReference>
<keyword evidence="1" id="KW-0812">Transmembrane</keyword>
<evidence type="ECO:0000313" key="5">
    <source>
        <dbReference type="Proteomes" id="UP000314982"/>
    </source>
</evidence>
<name>A0A4W5QL98_9TELE</name>
<proteinExistence type="predicted"/>
<dbReference type="Proteomes" id="UP000314982">
    <property type="component" value="Unassembled WGS sequence"/>
</dbReference>